<sequence>MNEANHRLMKMKYKDVFPMLLQKAIKKNRTAEEVYEITSWLTGYTKSELISFLETDLLYYDFFMKSSKLNPNRHLITGKVCGVSLEEIMDPYVKEFRYLDKLIDELAKGKPLEKIKRT</sequence>
<dbReference type="RefSeq" id="WP_035369511.1">
    <property type="nucleotide sequence ID" value="NZ_LR215050.1"/>
</dbReference>
<gene>
    <name evidence="1" type="ORF">NCTC10172_00418</name>
</gene>
<reference evidence="1 2" key="1">
    <citation type="submission" date="2019-01" db="EMBL/GenBank/DDBJ databases">
        <authorList>
            <consortium name="Pathogen Informatics"/>
        </authorList>
    </citation>
    <scope>NUCLEOTIDE SEQUENCE [LARGE SCALE GENOMIC DNA]</scope>
    <source>
        <strain evidence="1 2">NCTC10172</strain>
    </source>
</reference>
<evidence type="ECO:0000313" key="2">
    <source>
        <dbReference type="Proteomes" id="UP000290909"/>
    </source>
</evidence>
<keyword evidence="2" id="KW-1185">Reference proteome</keyword>
<accession>A0A449BJB2</accession>
<dbReference type="InterPro" id="IPR014580">
    <property type="entry name" value="UCP033199"/>
</dbReference>
<dbReference type="KEGG" id="ahk:NCTC10172_00418"/>
<dbReference type="Gene3D" id="1.10.8.290">
    <property type="entry name" value="uncharacterized protein sp1917 domain"/>
    <property type="match status" value="1"/>
</dbReference>
<dbReference type="AlphaFoldDB" id="A0A449BJB2"/>
<dbReference type="Proteomes" id="UP000290909">
    <property type="component" value="Chromosome"/>
</dbReference>
<dbReference type="Pfam" id="PF09966">
    <property type="entry name" value="DUF2200"/>
    <property type="match status" value="1"/>
</dbReference>
<protein>
    <submittedName>
        <fullName evidence="1">Uncharacterized protein conserved in bacteria</fullName>
    </submittedName>
</protein>
<name>A0A449BJB2_9MOLU</name>
<dbReference type="EMBL" id="LR215050">
    <property type="protein sequence ID" value="VEU82407.1"/>
    <property type="molecule type" value="Genomic_DNA"/>
</dbReference>
<evidence type="ECO:0000313" key="1">
    <source>
        <dbReference type="EMBL" id="VEU82407.1"/>
    </source>
</evidence>
<dbReference type="STRING" id="1408416.GCA_000702765_01000"/>
<organism evidence="1 2">
    <name type="scientific">Acholeplasma hippikon</name>
    <dbReference type="NCBI Taxonomy" id="264636"/>
    <lineage>
        <taxon>Bacteria</taxon>
        <taxon>Bacillati</taxon>
        <taxon>Mycoplasmatota</taxon>
        <taxon>Mollicutes</taxon>
        <taxon>Acholeplasmatales</taxon>
        <taxon>Acholeplasmataceae</taxon>
        <taxon>Acholeplasma</taxon>
    </lineage>
</organism>
<dbReference type="InterPro" id="IPR023204">
    <property type="entry name" value="SP1917_dom_sf"/>
</dbReference>
<proteinExistence type="predicted"/>